<dbReference type="EMBL" id="JBHTIC010000002">
    <property type="protein sequence ID" value="MFD0760618.1"/>
    <property type="molecule type" value="Genomic_DNA"/>
</dbReference>
<dbReference type="Pfam" id="PF11845">
    <property type="entry name" value="Tll0287-like"/>
    <property type="match status" value="1"/>
</dbReference>
<dbReference type="RefSeq" id="WP_298264827.1">
    <property type="nucleotide sequence ID" value="NZ_JBHTIC010000002.1"/>
</dbReference>
<name>A0ABW2Z1X7_9FLAO</name>
<protein>
    <submittedName>
        <fullName evidence="2">DUF3365 domain-containing protein</fullName>
    </submittedName>
</protein>
<sequence>MKLLNKMLRNSIIILLVLGVVSCKNSSLSKKEKLEYSNKGKEIAQASFKELSGKLMEQMQLGGIEKAIPFCNIEALPLTKEMSEKYNVEIKRTSNKLRNSRNRATDRELEVIQIFEKLMTENERLSPIVELNNNSQKHFYAPIIIKANCLVCHGKVKETVTIKTDSIIKSLYPNDEAIGYNEGDLRGIWSITFKN</sequence>
<evidence type="ECO:0000259" key="1">
    <source>
        <dbReference type="Pfam" id="PF11845"/>
    </source>
</evidence>
<reference evidence="3" key="1">
    <citation type="journal article" date="2019" name="Int. J. Syst. Evol. Microbiol.">
        <title>The Global Catalogue of Microorganisms (GCM) 10K type strain sequencing project: providing services to taxonomists for standard genome sequencing and annotation.</title>
        <authorList>
            <consortium name="The Broad Institute Genomics Platform"/>
            <consortium name="The Broad Institute Genome Sequencing Center for Infectious Disease"/>
            <person name="Wu L."/>
            <person name="Ma J."/>
        </authorList>
    </citation>
    <scope>NUCLEOTIDE SEQUENCE [LARGE SCALE GENOMIC DNA]</scope>
    <source>
        <strain evidence="3">CCUG 60022</strain>
    </source>
</reference>
<gene>
    <name evidence="2" type="ORF">ACFQZW_00830</name>
</gene>
<keyword evidence="3" id="KW-1185">Reference proteome</keyword>
<evidence type="ECO:0000313" key="2">
    <source>
        <dbReference type="EMBL" id="MFD0760618.1"/>
    </source>
</evidence>
<feature type="domain" description="Tll0287-like" evidence="1">
    <location>
        <begin position="59"/>
        <end position="192"/>
    </location>
</feature>
<dbReference type="PROSITE" id="PS51257">
    <property type="entry name" value="PROKAR_LIPOPROTEIN"/>
    <property type="match status" value="1"/>
</dbReference>
<comment type="caution">
    <text evidence="2">The sequence shown here is derived from an EMBL/GenBank/DDBJ whole genome shotgun (WGS) entry which is preliminary data.</text>
</comment>
<organism evidence="2 3">
    <name type="scientific">Lutibacter aestuarii</name>
    <dbReference type="NCBI Taxonomy" id="861111"/>
    <lineage>
        <taxon>Bacteria</taxon>
        <taxon>Pseudomonadati</taxon>
        <taxon>Bacteroidota</taxon>
        <taxon>Flavobacteriia</taxon>
        <taxon>Flavobacteriales</taxon>
        <taxon>Flavobacteriaceae</taxon>
        <taxon>Lutibacter</taxon>
    </lineage>
</organism>
<evidence type="ECO:0000313" key="3">
    <source>
        <dbReference type="Proteomes" id="UP001597032"/>
    </source>
</evidence>
<accession>A0ABW2Z1X7</accession>
<proteinExistence type="predicted"/>
<dbReference type="Proteomes" id="UP001597032">
    <property type="component" value="Unassembled WGS sequence"/>
</dbReference>
<dbReference type="InterPro" id="IPR021796">
    <property type="entry name" value="Tll0287-like_dom"/>
</dbReference>